<dbReference type="Gene3D" id="1.20.58.340">
    <property type="entry name" value="Magnesium transport protein CorA, transmembrane region"/>
    <property type="match status" value="2"/>
</dbReference>
<gene>
    <name evidence="10" type="ORF">DASB73_020030</name>
</gene>
<name>A0AAV5RI35_STABA</name>
<keyword evidence="4" id="KW-1003">Cell membrane</keyword>
<dbReference type="Pfam" id="PF01544">
    <property type="entry name" value="CorA"/>
    <property type="match status" value="1"/>
</dbReference>
<protein>
    <submittedName>
        <fullName evidence="10">Uncharacterized protein</fullName>
    </submittedName>
</protein>
<dbReference type="SUPFAM" id="SSF143865">
    <property type="entry name" value="CorA soluble domain-like"/>
    <property type="match status" value="1"/>
</dbReference>
<evidence type="ECO:0000256" key="1">
    <source>
        <dbReference type="ARBA" id="ARBA00004651"/>
    </source>
</evidence>
<keyword evidence="7 9" id="KW-0472">Membrane</keyword>
<dbReference type="InterPro" id="IPR045863">
    <property type="entry name" value="CorA_TM1_TM2"/>
</dbReference>
<dbReference type="AlphaFoldDB" id="A0AAV5RI35"/>
<evidence type="ECO:0000256" key="9">
    <source>
        <dbReference type="SAM" id="Phobius"/>
    </source>
</evidence>
<keyword evidence="5 9" id="KW-0812">Transmembrane</keyword>
<dbReference type="GO" id="GO:0050897">
    <property type="term" value="F:cobalt ion binding"/>
    <property type="evidence" value="ECO:0007669"/>
    <property type="project" value="TreeGrafter"/>
</dbReference>
<dbReference type="GO" id="GO:0015095">
    <property type="term" value="F:magnesium ion transmembrane transporter activity"/>
    <property type="evidence" value="ECO:0007669"/>
    <property type="project" value="TreeGrafter"/>
</dbReference>
<keyword evidence="11" id="KW-1185">Reference proteome</keyword>
<comment type="similarity">
    <text evidence="2">Belongs to the CorA metal ion transporter (MIT) (TC 1.A.35) family.</text>
</comment>
<dbReference type="GO" id="GO:0005886">
    <property type="term" value="C:plasma membrane"/>
    <property type="evidence" value="ECO:0007669"/>
    <property type="project" value="UniProtKB-SubCell"/>
</dbReference>
<evidence type="ECO:0000256" key="6">
    <source>
        <dbReference type="ARBA" id="ARBA00022989"/>
    </source>
</evidence>
<evidence type="ECO:0000313" key="10">
    <source>
        <dbReference type="EMBL" id="GMM51045.1"/>
    </source>
</evidence>
<dbReference type="Gene3D" id="3.30.460.20">
    <property type="entry name" value="CorA soluble domain-like"/>
    <property type="match status" value="1"/>
</dbReference>
<dbReference type="SUPFAM" id="SSF144083">
    <property type="entry name" value="Magnesium transport protein CorA, transmembrane region"/>
    <property type="match status" value="1"/>
</dbReference>
<comment type="caution">
    <text evidence="10">The sequence shown here is derived from an EMBL/GenBank/DDBJ whole genome shotgun (WGS) entry which is preliminary data.</text>
</comment>
<dbReference type="InterPro" id="IPR045861">
    <property type="entry name" value="CorA_cytoplasmic_dom"/>
</dbReference>
<evidence type="ECO:0000313" key="11">
    <source>
        <dbReference type="Proteomes" id="UP001362899"/>
    </source>
</evidence>
<feature type="transmembrane region" description="Helical" evidence="9">
    <location>
        <begin position="592"/>
        <end position="613"/>
    </location>
</feature>
<dbReference type="InterPro" id="IPR002523">
    <property type="entry name" value="MgTranspt_CorA/ZnTranspt_ZntB"/>
</dbReference>
<reference evidence="10 11" key="1">
    <citation type="journal article" date="2023" name="Elife">
        <title>Identification of key yeast species and microbe-microbe interactions impacting larval growth of Drosophila in the wild.</title>
        <authorList>
            <person name="Mure A."/>
            <person name="Sugiura Y."/>
            <person name="Maeda R."/>
            <person name="Honda K."/>
            <person name="Sakurai N."/>
            <person name="Takahashi Y."/>
            <person name="Watada M."/>
            <person name="Katoh T."/>
            <person name="Gotoh A."/>
            <person name="Gotoh Y."/>
            <person name="Taniguchi I."/>
            <person name="Nakamura K."/>
            <person name="Hayashi T."/>
            <person name="Katayama T."/>
            <person name="Uemura T."/>
            <person name="Hattori Y."/>
        </authorList>
    </citation>
    <scope>NUCLEOTIDE SEQUENCE [LARGE SCALE GENOMIC DNA]</scope>
    <source>
        <strain evidence="10 11">SB-73</strain>
    </source>
</reference>
<evidence type="ECO:0000256" key="8">
    <source>
        <dbReference type="SAM" id="MobiDB-lite"/>
    </source>
</evidence>
<evidence type="ECO:0000256" key="3">
    <source>
        <dbReference type="ARBA" id="ARBA00022448"/>
    </source>
</evidence>
<proteinExistence type="inferred from homology"/>
<comment type="subcellular location">
    <subcellularLocation>
        <location evidence="1">Cell membrane</location>
        <topology evidence="1">Multi-pass membrane protein</topology>
    </subcellularLocation>
</comment>
<accession>A0AAV5RI35</accession>
<evidence type="ECO:0000256" key="5">
    <source>
        <dbReference type="ARBA" id="ARBA00022692"/>
    </source>
</evidence>
<dbReference type="PANTHER" id="PTHR46494:SF1">
    <property type="entry name" value="CORA FAMILY METAL ION TRANSPORTER (EUROFUNG)"/>
    <property type="match status" value="1"/>
</dbReference>
<feature type="compositionally biased region" description="Polar residues" evidence="8">
    <location>
        <begin position="44"/>
        <end position="54"/>
    </location>
</feature>
<feature type="transmembrane region" description="Helical" evidence="9">
    <location>
        <begin position="243"/>
        <end position="263"/>
    </location>
</feature>
<dbReference type="PANTHER" id="PTHR46494">
    <property type="entry name" value="CORA FAMILY METAL ION TRANSPORTER (EUROFUNG)"/>
    <property type="match status" value="1"/>
</dbReference>
<evidence type="ECO:0000256" key="2">
    <source>
        <dbReference type="ARBA" id="ARBA00009765"/>
    </source>
</evidence>
<evidence type="ECO:0000256" key="7">
    <source>
        <dbReference type="ARBA" id="ARBA00023136"/>
    </source>
</evidence>
<keyword evidence="6 9" id="KW-1133">Transmembrane helix</keyword>
<dbReference type="EMBL" id="BTGC01000003">
    <property type="protein sequence ID" value="GMM51045.1"/>
    <property type="molecule type" value="Genomic_DNA"/>
</dbReference>
<dbReference type="GO" id="GO:0000287">
    <property type="term" value="F:magnesium ion binding"/>
    <property type="evidence" value="ECO:0007669"/>
    <property type="project" value="TreeGrafter"/>
</dbReference>
<feature type="region of interest" description="Disordered" evidence="8">
    <location>
        <begin position="41"/>
        <end position="69"/>
    </location>
</feature>
<sequence length="624" mass="72030">MNNLLTKDGSVITTKFVYEHSPEPDHDKDSHNNSSLEDIMEQSLPDSSGSQLKSTATARARRRRAQKVRVSVNSAVRDWRNERQRRQSQHFTSKSVEADVGEEPGIDIDTTSVVMPDSMGSHVIICDYSPQKFKKTHYDIQRNYNSIITGSTDRTQINRLFTRVLEERQPWVKVRWIVVNGMSWEALRPIAELYRLHPLAIEDMLDIPQRIKLEVYDDQVFCCFPLHVMVNTDTPFTWKKRQIRHIILFLYSLYSFFKNISLFRRFKKDDSEKFRPSFEPHQKDYENNESDDNPKECELFYTSADQVICLRNSPILEKLSQLPARSMYDWTCGNHILRQEALQNMQIPGTAKSIEINVEQVCVFMEKDTVITFFEKSLESVFVPIVKRLRCENTLLRSSSDPSILVQAIFDANVDLFGPILNEYRYRLSGLQLNGVQRPNMHTIRSLHSFMTDLALLRTPLDGISNLVEGFGTRSMTSNISTHQDDTKRMTRDSKRVSVPENTITAPSVYYFNDVADHTLSYLHDLDTMRSQSQMLSSLIFNTISIKAGDSVKILSLIAIVVLPMTFLHGYYGMNFKSFSSLDQDVSHYWMIGTPATLALMAFLVYPIVLSYLKDFFSWASNQI</sequence>
<keyword evidence="3" id="KW-0813">Transport</keyword>
<organism evidence="10 11">
    <name type="scientific">Starmerella bacillaris</name>
    <name type="common">Yeast</name>
    <name type="synonym">Candida zemplinina</name>
    <dbReference type="NCBI Taxonomy" id="1247836"/>
    <lineage>
        <taxon>Eukaryota</taxon>
        <taxon>Fungi</taxon>
        <taxon>Dikarya</taxon>
        <taxon>Ascomycota</taxon>
        <taxon>Saccharomycotina</taxon>
        <taxon>Dipodascomycetes</taxon>
        <taxon>Dipodascales</taxon>
        <taxon>Trichomonascaceae</taxon>
        <taxon>Starmerella</taxon>
    </lineage>
</organism>
<feature type="transmembrane region" description="Helical" evidence="9">
    <location>
        <begin position="554"/>
        <end position="572"/>
    </location>
</feature>
<evidence type="ECO:0000256" key="4">
    <source>
        <dbReference type="ARBA" id="ARBA00022475"/>
    </source>
</evidence>
<dbReference type="Proteomes" id="UP001362899">
    <property type="component" value="Unassembled WGS sequence"/>
</dbReference>
<dbReference type="GO" id="GO:0015087">
    <property type="term" value="F:cobalt ion transmembrane transporter activity"/>
    <property type="evidence" value="ECO:0007669"/>
    <property type="project" value="TreeGrafter"/>
</dbReference>